<protein>
    <submittedName>
        <fullName evidence="1">Uncharacterized protein</fullName>
    </submittedName>
</protein>
<accession>A0A8H6Z1T9</accession>
<dbReference type="AlphaFoldDB" id="A0A8H6Z1T9"/>
<gene>
    <name evidence="1" type="ORF">MSAN_00841600</name>
</gene>
<comment type="caution">
    <text evidence="1">The sequence shown here is derived from an EMBL/GenBank/DDBJ whole genome shotgun (WGS) entry which is preliminary data.</text>
</comment>
<proteinExistence type="predicted"/>
<name>A0A8H6Z1T9_9AGAR</name>
<sequence length="316" mass="34465">MKGRWAGFHSSCPSRLPNSEFVTRSLLSSPFAPLSFPSVPFFARTSTHLPHVCDSILLFPLFEISLLDARREWWGRSMGAIAATPFIGDADTDLVKKKSKRHPSCEARPSASIHTHGQCACKKQGKGNGSSFAAAVSSALKGQGSTSSNSGAPMGRPKDVWKRDVEYVRRILELLMRLPLESLDFATMAVRDELKAMMKEQGKVMMSAAGLKELVGDKLYNLFQCAVGMHLFHETALFGSCISAFRAHSFSASRTASPHHALARHPVSRSLLRAPHLSLSSAFRSAPAFSVECIPSPSISTQSRMVECSQFLPVLS</sequence>
<evidence type="ECO:0000313" key="1">
    <source>
        <dbReference type="EMBL" id="KAF7367775.1"/>
    </source>
</evidence>
<organism evidence="1 2">
    <name type="scientific">Mycena sanguinolenta</name>
    <dbReference type="NCBI Taxonomy" id="230812"/>
    <lineage>
        <taxon>Eukaryota</taxon>
        <taxon>Fungi</taxon>
        <taxon>Dikarya</taxon>
        <taxon>Basidiomycota</taxon>
        <taxon>Agaricomycotina</taxon>
        <taxon>Agaricomycetes</taxon>
        <taxon>Agaricomycetidae</taxon>
        <taxon>Agaricales</taxon>
        <taxon>Marasmiineae</taxon>
        <taxon>Mycenaceae</taxon>
        <taxon>Mycena</taxon>
    </lineage>
</organism>
<dbReference type="EMBL" id="JACAZH010000005">
    <property type="protein sequence ID" value="KAF7367775.1"/>
    <property type="molecule type" value="Genomic_DNA"/>
</dbReference>
<reference evidence="1" key="1">
    <citation type="submission" date="2020-05" db="EMBL/GenBank/DDBJ databases">
        <title>Mycena genomes resolve the evolution of fungal bioluminescence.</title>
        <authorList>
            <person name="Tsai I.J."/>
        </authorList>
    </citation>
    <scope>NUCLEOTIDE SEQUENCE</scope>
    <source>
        <strain evidence="1">160909Yilan</strain>
    </source>
</reference>
<keyword evidence="2" id="KW-1185">Reference proteome</keyword>
<evidence type="ECO:0000313" key="2">
    <source>
        <dbReference type="Proteomes" id="UP000623467"/>
    </source>
</evidence>
<dbReference type="Proteomes" id="UP000623467">
    <property type="component" value="Unassembled WGS sequence"/>
</dbReference>